<reference evidence="1" key="1">
    <citation type="submission" date="2018-02" db="EMBL/GenBank/DDBJ databases">
        <authorList>
            <person name="Cohen D.B."/>
            <person name="Kent A.D."/>
        </authorList>
    </citation>
    <scope>NUCLEOTIDE SEQUENCE</scope>
</reference>
<dbReference type="EMBL" id="OIVN01005490">
    <property type="protein sequence ID" value="SPD22708.1"/>
    <property type="molecule type" value="Genomic_DNA"/>
</dbReference>
<name>A0A2N9IE30_FAGSY</name>
<evidence type="ECO:0000313" key="1">
    <source>
        <dbReference type="EMBL" id="SPD22708.1"/>
    </source>
</evidence>
<protein>
    <recommendedName>
        <fullName evidence="2">Reverse transcriptase zinc-binding domain-containing protein</fullName>
    </recommendedName>
</protein>
<proteinExistence type="predicted"/>
<evidence type="ECO:0008006" key="2">
    <source>
        <dbReference type="Google" id="ProtNLM"/>
    </source>
</evidence>
<dbReference type="AlphaFoldDB" id="A0A2N9IE30"/>
<accession>A0A2N9IE30</accession>
<sequence length="220" mass="24540">MCVLVKTKRNKGESEGELRAVVKLGASAAWRGIIARRVILEKGQRWSVGNGSQIHIWEVCWIPTPTTFKITSPKPASLDGTTNFVSDLIDPLSKSWRPELIDNLFFPHEAQVIQSIPISSRLPHDKLIWSATPSGIYLVKSGYQLLCNERISSSTRSSSNPSRNFIWRACSSSQLRLLSIDDISCLNLNAISVMAMENQPLMLYGIANPPEQFGNTTHYL</sequence>
<organism evidence="1">
    <name type="scientific">Fagus sylvatica</name>
    <name type="common">Beechnut</name>
    <dbReference type="NCBI Taxonomy" id="28930"/>
    <lineage>
        <taxon>Eukaryota</taxon>
        <taxon>Viridiplantae</taxon>
        <taxon>Streptophyta</taxon>
        <taxon>Embryophyta</taxon>
        <taxon>Tracheophyta</taxon>
        <taxon>Spermatophyta</taxon>
        <taxon>Magnoliopsida</taxon>
        <taxon>eudicotyledons</taxon>
        <taxon>Gunneridae</taxon>
        <taxon>Pentapetalae</taxon>
        <taxon>rosids</taxon>
        <taxon>fabids</taxon>
        <taxon>Fagales</taxon>
        <taxon>Fagaceae</taxon>
        <taxon>Fagus</taxon>
    </lineage>
</organism>
<gene>
    <name evidence="1" type="ORF">FSB_LOCUS50590</name>
</gene>